<organism evidence="5 6">
    <name type="scientific">Cnuella takakiae</name>
    <dbReference type="NCBI Taxonomy" id="1302690"/>
    <lineage>
        <taxon>Bacteria</taxon>
        <taxon>Pseudomonadati</taxon>
        <taxon>Bacteroidota</taxon>
        <taxon>Chitinophagia</taxon>
        <taxon>Chitinophagales</taxon>
        <taxon>Chitinophagaceae</taxon>
        <taxon>Cnuella</taxon>
    </lineage>
</organism>
<dbReference type="Pfam" id="PF00488">
    <property type="entry name" value="MutS_V"/>
    <property type="match status" value="1"/>
</dbReference>
<dbReference type="GO" id="GO:0140664">
    <property type="term" value="F:ATP-dependent DNA damage sensor activity"/>
    <property type="evidence" value="ECO:0007669"/>
    <property type="project" value="InterPro"/>
</dbReference>
<dbReference type="STRING" id="1302690.BUE76_07120"/>
<dbReference type="SMART" id="SM00534">
    <property type="entry name" value="MUTSac"/>
    <property type="match status" value="1"/>
</dbReference>
<evidence type="ECO:0000259" key="4">
    <source>
        <dbReference type="SMART" id="SM00534"/>
    </source>
</evidence>
<evidence type="ECO:0000313" key="5">
    <source>
        <dbReference type="EMBL" id="SHE81681.1"/>
    </source>
</evidence>
<evidence type="ECO:0000256" key="2">
    <source>
        <dbReference type="ARBA" id="ARBA00022840"/>
    </source>
</evidence>
<dbReference type="SUPFAM" id="SSF52540">
    <property type="entry name" value="P-loop containing nucleoside triphosphate hydrolases"/>
    <property type="match status" value="1"/>
</dbReference>
<evidence type="ECO:0000256" key="3">
    <source>
        <dbReference type="ARBA" id="ARBA00023125"/>
    </source>
</evidence>
<keyword evidence="2" id="KW-0067">ATP-binding</keyword>
<dbReference type="PANTHER" id="PTHR11361:SF99">
    <property type="entry name" value="DNA MISMATCH REPAIR PROTEIN"/>
    <property type="match status" value="1"/>
</dbReference>
<dbReference type="AlphaFoldDB" id="A0A1M4WK51"/>
<dbReference type="EMBL" id="FQUO01000003">
    <property type="protein sequence ID" value="SHE81681.1"/>
    <property type="molecule type" value="Genomic_DNA"/>
</dbReference>
<dbReference type="PANTHER" id="PTHR11361">
    <property type="entry name" value="DNA MISMATCH REPAIR PROTEIN MUTS FAMILY MEMBER"/>
    <property type="match status" value="1"/>
</dbReference>
<dbReference type="Proteomes" id="UP000184368">
    <property type="component" value="Unassembled WGS sequence"/>
</dbReference>
<dbReference type="InterPro" id="IPR036187">
    <property type="entry name" value="DNA_mismatch_repair_MutS_sf"/>
</dbReference>
<gene>
    <name evidence="5" type="ORF">SAMN05444008_10354</name>
</gene>
<name>A0A1M4WK51_9BACT</name>
<proteinExistence type="predicted"/>
<dbReference type="Gene3D" id="3.40.50.300">
    <property type="entry name" value="P-loop containing nucleotide triphosphate hydrolases"/>
    <property type="match status" value="1"/>
</dbReference>
<dbReference type="GO" id="GO:0006298">
    <property type="term" value="P:mismatch repair"/>
    <property type="evidence" value="ECO:0007669"/>
    <property type="project" value="InterPro"/>
</dbReference>
<protein>
    <submittedName>
        <fullName evidence="5">MutS domain V</fullName>
    </submittedName>
</protein>
<keyword evidence="6" id="KW-1185">Reference proteome</keyword>
<dbReference type="RefSeq" id="WP_245798305.1">
    <property type="nucleotide sequence ID" value="NZ_FQUO01000003.1"/>
</dbReference>
<dbReference type="Gene3D" id="1.10.1420.10">
    <property type="match status" value="1"/>
</dbReference>
<evidence type="ECO:0000256" key="1">
    <source>
        <dbReference type="ARBA" id="ARBA00022741"/>
    </source>
</evidence>
<dbReference type="GO" id="GO:0005829">
    <property type="term" value="C:cytosol"/>
    <property type="evidence" value="ECO:0007669"/>
    <property type="project" value="TreeGrafter"/>
</dbReference>
<accession>A0A1M4WK51</accession>
<dbReference type="InterPro" id="IPR000432">
    <property type="entry name" value="DNA_mismatch_repair_MutS_C"/>
</dbReference>
<dbReference type="GO" id="GO:0030983">
    <property type="term" value="F:mismatched DNA binding"/>
    <property type="evidence" value="ECO:0007669"/>
    <property type="project" value="InterPro"/>
</dbReference>
<dbReference type="InterPro" id="IPR027417">
    <property type="entry name" value="P-loop_NTPase"/>
</dbReference>
<evidence type="ECO:0000313" key="6">
    <source>
        <dbReference type="Proteomes" id="UP000184368"/>
    </source>
</evidence>
<sequence>MFDLSPSFRGTGGMQIDKITFNDISIFQQEEEFSIFHKLNFTRTIGGKEWLRRYFNEPHSDLKKIRGTQTIIRTVMAHIDEWPADITNGTILVMDKFLDYPLDPGPQHPNPASALSYRLLHAADYSMIKYSIRHFADFFRGIKKLEQLFAGVELPAQVQLLMERVRKALSEEPLRRLSEAEAGTKFSVVQNLYFTHHVRYLHKTRILDLMDLYGRLDAWYSMAVAVQKYDLHFPEFVDDSPPLIQARGLYHVLLEKPVAYDLEMNPDQHFVFLTGANMAGKSTLIKALGSSVFLAHMGMGVPAKSMRLSLFDGVLSNINVSDNIAKGESYFFNEVQRIKNTINKINDGRKWLVLIDELFKGTNVQDAMKCSLTVIKGLIKMHNSLFVLSTHLYEIGEELKQYPTIAFKYFETEVHDDQLSFSYQLKDGVSNDRIGYVILRREKVVELLENL</sequence>
<dbReference type="GO" id="GO:0005524">
    <property type="term" value="F:ATP binding"/>
    <property type="evidence" value="ECO:0007669"/>
    <property type="project" value="UniProtKB-KW"/>
</dbReference>
<dbReference type="InterPro" id="IPR045076">
    <property type="entry name" value="MutS"/>
</dbReference>
<reference evidence="5 6" key="1">
    <citation type="submission" date="2016-11" db="EMBL/GenBank/DDBJ databases">
        <authorList>
            <person name="Jaros S."/>
            <person name="Januszkiewicz K."/>
            <person name="Wedrychowicz H."/>
        </authorList>
    </citation>
    <scope>NUCLEOTIDE SEQUENCE [LARGE SCALE GENOMIC DNA]</scope>
    <source>
        <strain evidence="5 6">DSM 26897</strain>
    </source>
</reference>
<feature type="domain" description="DNA mismatch repair proteins mutS family" evidence="4">
    <location>
        <begin position="268"/>
        <end position="446"/>
    </location>
</feature>
<keyword evidence="3" id="KW-0238">DNA-binding</keyword>
<dbReference type="SUPFAM" id="SSF48334">
    <property type="entry name" value="DNA repair protein MutS, domain III"/>
    <property type="match status" value="1"/>
</dbReference>
<keyword evidence="1" id="KW-0547">Nucleotide-binding</keyword>